<dbReference type="InterPro" id="IPR042272">
    <property type="entry name" value="ATP12_ATP_synth-F1-assembly_N"/>
</dbReference>
<dbReference type="PANTHER" id="PTHR21013">
    <property type="entry name" value="ATP SYNTHASE MITOCHONDRIAL F1 COMPLEX ASSEMBLY FACTOR 2/ATP12 PROTEIN, MITOCHONDRIAL PRECURSOR"/>
    <property type="match status" value="1"/>
</dbReference>
<dbReference type="Proteomes" id="UP001162090">
    <property type="component" value="Chromosome 6"/>
</dbReference>
<dbReference type="AlphaFoldDB" id="A0AA35JJ15"/>
<dbReference type="EMBL" id="OX365917">
    <property type="protein sequence ID" value="CAI4061399.1"/>
    <property type="molecule type" value="Genomic_DNA"/>
</dbReference>
<evidence type="ECO:0000256" key="4">
    <source>
        <dbReference type="ARBA" id="ARBA00023128"/>
    </source>
</evidence>
<keyword evidence="3" id="KW-0809">Transit peptide</keyword>
<dbReference type="GO" id="GO:0033615">
    <property type="term" value="P:mitochondrial proton-transporting ATP synthase complex assembly"/>
    <property type="evidence" value="ECO:0007669"/>
    <property type="project" value="TreeGrafter"/>
</dbReference>
<dbReference type="PANTHER" id="PTHR21013:SF10">
    <property type="entry name" value="ATP SYNTHASE MITOCHONDRIAL F1 COMPLEX ASSEMBLY FACTOR 2"/>
    <property type="match status" value="1"/>
</dbReference>
<dbReference type="Gene3D" id="1.10.3580.10">
    <property type="entry name" value="ATP12 ATPase"/>
    <property type="match status" value="1"/>
</dbReference>
<comment type="similarity">
    <text evidence="2">Belongs to the ATP12 family.</text>
</comment>
<dbReference type="SUPFAM" id="SSF160909">
    <property type="entry name" value="ATP12-like"/>
    <property type="match status" value="1"/>
</dbReference>
<accession>A0AA35JJ15</accession>
<evidence type="ECO:0000256" key="3">
    <source>
        <dbReference type="ARBA" id="ARBA00022946"/>
    </source>
</evidence>
<evidence type="ECO:0000313" key="7">
    <source>
        <dbReference type="Proteomes" id="UP001162090"/>
    </source>
</evidence>
<keyword evidence="4" id="KW-0496">Mitochondrion</keyword>
<evidence type="ECO:0000256" key="5">
    <source>
        <dbReference type="ARBA" id="ARBA00023186"/>
    </source>
</evidence>
<gene>
    <name evidence="6" type="primary">SUVC06G2130</name>
    <name evidence="6" type="ORF">SUVC_06G2130</name>
</gene>
<dbReference type="Gene3D" id="3.30.2180.10">
    <property type="entry name" value="ATP12-like"/>
    <property type="match status" value="1"/>
</dbReference>
<organism evidence="6 7">
    <name type="scientific">Saccharomyces uvarum</name>
    <name type="common">Yeast</name>
    <name type="synonym">Saccharomyces bayanus var. uvarum</name>
    <dbReference type="NCBI Taxonomy" id="230603"/>
    <lineage>
        <taxon>Eukaryota</taxon>
        <taxon>Fungi</taxon>
        <taxon>Dikarya</taxon>
        <taxon>Ascomycota</taxon>
        <taxon>Saccharomycotina</taxon>
        <taxon>Saccharomycetes</taxon>
        <taxon>Saccharomycetales</taxon>
        <taxon>Saccharomycetaceae</taxon>
        <taxon>Saccharomyces</taxon>
    </lineage>
</organism>
<dbReference type="GO" id="GO:0005739">
    <property type="term" value="C:mitochondrion"/>
    <property type="evidence" value="ECO:0007669"/>
    <property type="project" value="UniProtKB-SubCell"/>
</dbReference>
<name>A0AA35JJ15_SACUV</name>
<evidence type="ECO:0000256" key="2">
    <source>
        <dbReference type="ARBA" id="ARBA00008231"/>
    </source>
</evidence>
<dbReference type="Pfam" id="PF07542">
    <property type="entry name" value="ATP12"/>
    <property type="match status" value="1"/>
</dbReference>
<proteinExistence type="inferred from homology"/>
<evidence type="ECO:0000313" key="6">
    <source>
        <dbReference type="EMBL" id="CAI4061399.1"/>
    </source>
</evidence>
<protein>
    <submittedName>
        <fullName evidence="6">Uncharacterized protein</fullName>
    </submittedName>
</protein>
<reference evidence="6" key="1">
    <citation type="submission" date="2022-10" db="EMBL/GenBank/DDBJ databases">
        <authorList>
            <person name="Byrne P K."/>
        </authorList>
    </citation>
    <scope>NUCLEOTIDE SEQUENCE</scope>
    <source>
        <strain evidence="6">CBS7001</strain>
    </source>
</reference>
<dbReference type="InterPro" id="IPR023335">
    <property type="entry name" value="ATP12_ortho_dom_sf"/>
</dbReference>
<sequence length="326" mass="36459">MLTSLKNGSCIARSIRSTIPRYYSLNAQPLGTDNTIENNSPTETNRLSKTSQKFWEKVSLNRNSENGKIALQLDGKTIKTPLGNGIIIDDTRSLLAYLLKLEWSSLSSLSIKTHSLPLTSLVSRCIDLETTNKPGCDPQLIAKIGGNSDVIKNQLLRYLDTDTLLVFSPMSEFEGKLRTAQNELYLPLIKGTEEFLSKFSSKHNVIHLQVLDADIHGLRGNQQSNVVRDAAMNYMNSLSPWDLAILEKTVLTTKSFICGVLLMENKKISDNLPPGLKTDMEKIVRAATLETIFQIEKWGEVEDTHDVDKRDIKRKIHTAAIAAFKQ</sequence>
<comment type="subcellular location">
    <subcellularLocation>
        <location evidence="1">Mitochondrion</location>
    </subcellularLocation>
</comment>
<keyword evidence="5" id="KW-0143">Chaperone</keyword>
<evidence type="ECO:0000256" key="1">
    <source>
        <dbReference type="ARBA" id="ARBA00004173"/>
    </source>
</evidence>
<dbReference type="InterPro" id="IPR011419">
    <property type="entry name" value="ATP12_ATP_synth-F1-assembly"/>
</dbReference>